<evidence type="ECO:0000256" key="10">
    <source>
        <dbReference type="HAMAP-Rule" id="MF_00230"/>
    </source>
</evidence>
<dbReference type="FunFam" id="3.40.50.10210:FF:000001">
    <property type="entry name" value="Nicotinate-nucleotide--dimethylbenzimidazole phosphoribosyltransferase"/>
    <property type="match status" value="1"/>
</dbReference>
<gene>
    <name evidence="10" type="primary">cobT</name>
    <name evidence="11" type="ORF">DGI_0356</name>
</gene>
<comment type="similarity">
    <text evidence="2 10">Belongs to the CobT family.</text>
</comment>
<dbReference type="Pfam" id="PF02277">
    <property type="entry name" value="DBI_PRT"/>
    <property type="match status" value="1"/>
</dbReference>
<dbReference type="AlphaFoldDB" id="T2G7W5"/>
<evidence type="ECO:0000256" key="3">
    <source>
        <dbReference type="ARBA" id="ARBA00011991"/>
    </source>
</evidence>
<reference evidence="11 12" key="1">
    <citation type="journal article" date="2013" name="J. Bacteriol.">
        <title>Roles of HynAB and Ech, the only two hydrogenases found in the model sulfate reducer Desulfovibrio gigas.</title>
        <authorList>
            <person name="Morais-Silva F.O."/>
            <person name="Santos C.I."/>
            <person name="Rodrigues R."/>
            <person name="Pereira I.A."/>
            <person name="Rodrigues-Pousada C."/>
        </authorList>
    </citation>
    <scope>NUCLEOTIDE SEQUENCE [LARGE SCALE GENOMIC DNA]</scope>
    <source>
        <strain evidence="12">ATCC 19364 / DSM 1382 / NCIMB 9332 / VKM B-1759</strain>
    </source>
</reference>
<dbReference type="InterPro" id="IPR036087">
    <property type="entry name" value="Nict_dMeBzImd_PRibTrfase_sf"/>
</dbReference>
<evidence type="ECO:0000256" key="8">
    <source>
        <dbReference type="ARBA" id="ARBA00030686"/>
    </source>
</evidence>
<dbReference type="Proteomes" id="UP000016587">
    <property type="component" value="Chromosome"/>
</dbReference>
<sequence>MSDLLQQAVAGVTVPDPSLRPLAQARLDSLTKPQGSLGRLEEMAALLFRLQGGVLPVQVDPVRCLVMAGDHGVAGPDGPGVSLFPQAVTRQMVQNFVNGGAGVNVLCRSAGVALQVVDIGCAGGEFPPHPTLVQRKVAPGTANFLDGPAMTRAQCQRALEVGIELAQEAAAAGVRTLCLGEMGIGNTTAASALFAAFLGLDPAGVVGPGTGLSAYGIEKKIDVVRQALACHADVLRAGEPLGILAALGGLEIAGMAGLVLGGAASGMLVVVDGFIATAAYVAAQAFQPLVREYAIFAHASAEPGHQAIMQCIGGAPLLHLGMRLGEGTGAVLCCQVLRAAAAVINEMATFESAGVSGASG</sequence>
<evidence type="ECO:0000256" key="2">
    <source>
        <dbReference type="ARBA" id="ARBA00007110"/>
    </source>
</evidence>
<dbReference type="Gene3D" id="3.40.50.10210">
    <property type="match status" value="1"/>
</dbReference>
<comment type="function">
    <text evidence="10">Catalyzes the synthesis of alpha-ribazole-5'-phosphate from nicotinate mononucleotide (NAMN) and 5,6-dimethylbenzimidazole (DMB).</text>
</comment>
<keyword evidence="6 10" id="KW-0328">Glycosyltransferase</keyword>
<accession>T2G7W5</accession>
<keyword evidence="12" id="KW-1185">Reference proteome</keyword>
<name>T2G7W5_MEGG1</name>
<dbReference type="CDD" id="cd02439">
    <property type="entry name" value="DMB-PRT_CobT"/>
    <property type="match status" value="1"/>
</dbReference>
<dbReference type="GO" id="GO:0008939">
    <property type="term" value="F:nicotinate-nucleotide-dimethylbenzimidazole phosphoribosyltransferase activity"/>
    <property type="evidence" value="ECO:0007669"/>
    <property type="project" value="UniProtKB-UniRule"/>
</dbReference>
<dbReference type="EMBL" id="CP006585">
    <property type="protein sequence ID" value="AGW12279.1"/>
    <property type="molecule type" value="Genomic_DNA"/>
</dbReference>
<keyword evidence="7 10" id="KW-0808">Transferase</keyword>
<dbReference type="PANTHER" id="PTHR43463:SF1">
    <property type="entry name" value="NICOTINATE-NUCLEOTIDE--DIMETHYLBENZIMIDAZOLE PHOSPHORIBOSYLTRANSFERASE"/>
    <property type="match status" value="1"/>
</dbReference>
<dbReference type="OrthoDB" id="9781491at2"/>
<dbReference type="eggNOG" id="COG2038">
    <property type="taxonomic scope" value="Bacteria"/>
</dbReference>
<feature type="active site" description="Proton acceptor" evidence="10">
    <location>
        <position position="326"/>
    </location>
</feature>
<dbReference type="InterPro" id="IPR003200">
    <property type="entry name" value="Nict_dMeBzImd_PRibTrfase"/>
</dbReference>
<dbReference type="EC" id="2.4.2.21" evidence="3 10"/>
<dbReference type="PANTHER" id="PTHR43463">
    <property type="entry name" value="NICOTINATE-NUCLEOTIDE--DIMETHYLBENZIMIDAZOLE PHOSPHORIBOSYLTRANSFERASE"/>
    <property type="match status" value="1"/>
</dbReference>
<dbReference type="RefSeq" id="WP_021758898.1">
    <property type="nucleotide sequence ID" value="NC_022444.1"/>
</dbReference>
<dbReference type="HOGENOM" id="CLU_002982_0_0_7"/>
<dbReference type="InterPro" id="IPR023195">
    <property type="entry name" value="Nict_dMeBzImd_PRibTrfase_N"/>
</dbReference>
<organism evidence="11 12">
    <name type="scientific">Megalodesulfovibrio gigas (strain ATCC 19364 / DSM 1382 / NCIMB 9332 / VKM B-1759)</name>
    <name type="common">Desulfovibrio gigas</name>
    <dbReference type="NCBI Taxonomy" id="1121448"/>
    <lineage>
        <taxon>Bacteria</taxon>
        <taxon>Pseudomonadati</taxon>
        <taxon>Thermodesulfobacteriota</taxon>
        <taxon>Desulfovibrionia</taxon>
        <taxon>Desulfovibrionales</taxon>
        <taxon>Desulfovibrionaceae</taxon>
        <taxon>Megalodesulfovibrio</taxon>
    </lineage>
</organism>
<reference evidence="12" key="2">
    <citation type="submission" date="2013-07" db="EMBL/GenBank/DDBJ databases">
        <authorList>
            <person name="Morais-Silva F.O."/>
            <person name="Rezende A.M."/>
            <person name="Pimentel C."/>
            <person name="Resende D.M."/>
            <person name="Santos C.I."/>
            <person name="Clemente C."/>
            <person name="de Oliveira L.M."/>
            <person name="da Silva S.M."/>
            <person name="Costa D.A."/>
            <person name="Varela-Raposo A."/>
            <person name="Horacio E.C.A."/>
            <person name="Matos M."/>
            <person name="Flores O."/>
            <person name="Ruiz J.C."/>
            <person name="Rodrigues-Pousada C."/>
        </authorList>
    </citation>
    <scope>NUCLEOTIDE SEQUENCE [LARGE SCALE GENOMIC DNA]</scope>
    <source>
        <strain evidence="12">ATCC 19364 / DSM 1382 / NCIMB 9332 / VKM B-1759</strain>
    </source>
</reference>
<comment type="catalytic activity">
    <reaction evidence="9 10">
        <text>5,6-dimethylbenzimidazole + nicotinate beta-D-ribonucleotide = alpha-ribazole 5'-phosphate + nicotinate + H(+)</text>
        <dbReference type="Rhea" id="RHEA:11196"/>
        <dbReference type="ChEBI" id="CHEBI:15378"/>
        <dbReference type="ChEBI" id="CHEBI:15890"/>
        <dbReference type="ChEBI" id="CHEBI:32544"/>
        <dbReference type="ChEBI" id="CHEBI:57502"/>
        <dbReference type="ChEBI" id="CHEBI:57918"/>
        <dbReference type="EC" id="2.4.2.21"/>
    </reaction>
</comment>
<dbReference type="UniPathway" id="UPA00061">
    <property type="reaction ID" value="UER00516"/>
</dbReference>
<dbReference type="SUPFAM" id="SSF52733">
    <property type="entry name" value="Nicotinate mononucleotide:5,6-dimethylbenzimidazole phosphoribosyltransferase (CobT)"/>
    <property type="match status" value="1"/>
</dbReference>
<evidence type="ECO:0000313" key="12">
    <source>
        <dbReference type="Proteomes" id="UP000016587"/>
    </source>
</evidence>
<dbReference type="KEGG" id="dgg:DGI_0356"/>
<dbReference type="GO" id="GO:0009236">
    <property type="term" value="P:cobalamin biosynthetic process"/>
    <property type="evidence" value="ECO:0007669"/>
    <property type="project" value="UniProtKB-UniRule"/>
</dbReference>
<evidence type="ECO:0000256" key="7">
    <source>
        <dbReference type="ARBA" id="ARBA00022679"/>
    </source>
</evidence>
<dbReference type="STRING" id="1121448.DGI_0356"/>
<protein>
    <recommendedName>
        <fullName evidence="4 10">Nicotinate-nucleotide--dimethylbenzimidazole phosphoribosyltransferase</fullName>
        <shortName evidence="10">NN:DBI PRT</shortName>
        <ecNumber evidence="3 10">2.4.2.21</ecNumber>
    </recommendedName>
    <alternativeName>
        <fullName evidence="8 10">N(1)-alpha-phosphoribosyltransferase</fullName>
    </alternativeName>
</protein>
<dbReference type="PATRIC" id="fig|1121448.10.peg.359"/>
<dbReference type="NCBIfam" id="NF000996">
    <property type="entry name" value="PRK00105.1"/>
    <property type="match status" value="1"/>
</dbReference>
<keyword evidence="5 10" id="KW-0169">Cobalamin biosynthesis</keyword>
<evidence type="ECO:0000256" key="6">
    <source>
        <dbReference type="ARBA" id="ARBA00022676"/>
    </source>
</evidence>
<evidence type="ECO:0000313" key="11">
    <source>
        <dbReference type="EMBL" id="AGW12279.1"/>
    </source>
</evidence>
<dbReference type="InterPro" id="IPR017846">
    <property type="entry name" value="Nict_dMeBzImd_PRibTrfase_bact"/>
</dbReference>
<evidence type="ECO:0000256" key="1">
    <source>
        <dbReference type="ARBA" id="ARBA00005049"/>
    </source>
</evidence>
<evidence type="ECO:0000256" key="5">
    <source>
        <dbReference type="ARBA" id="ARBA00022573"/>
    </source>
</evidence>
<dbReference type="HAMAP" id="MF_00230">
    <property type="entry name" value="CobT"/>
    <property type="match status" value="1"/>
</dbReference>
<dbReference type="NCBIfam" id="TIGR03160">
    <property type="entry name" value="cobT_DBIPRT"/>
    <property type="match status" value="1"/>
</dbReference>
<evidence type="ECO:0000256" key="4">
    <source>
        <dbReference type="ARBA" id="ARBA00015486"/>
    </source>
</evidence>
<proteinExistence type="inferred from homology"/>
<comment type="pathway">
    <text evidence="1 10">Nucleoside biosynthesis; alpha-ribazole biosynthesis; alpha-ribazole from 5,6-dimethylbenzimidazole: step 1/2.</text>
</comment>
<evidence type="ECO:0000256" key="9">
    <source>
        <dbReference type="ARBA" id="ARBA00047340"/>
    </source>
</evidence>
<dbReference type="Gene3D" id="1.10.1610.10">
    <property type="match status" value="1"/>
</dbReference>